<protein>
    <submittedName>
        <fullName evidence="1">Uncharacterized protein</fullName>
    </submittedName>
</protein>
<reference evidence="1 2" key="1">
    <citation type="journal article" date="2018" name="New Phytol.">
        <title>Phylogenomics of Endogonaceae and evolution of mycorrhizas within Mucoromycota.</title>
        <authorList>
            <person name="Chang Y."/>
            <person name="Desiro A."/>
            <person name="Na H."/>
            <person name="Sandor L."/>
            <person name="Lipzen A."/>
            <person name="Clum A."/>
            <person name="Barry K."/>
            <person name="Grigoriev I.V."/>
            <person name="Martin F.M."/>
            <person name="Stajich J.E."/>
            <person name="Smith M.E."/>
            <person name="Bonito G."/>
            <person name="Spatafora J.W."/>
        </authorList>
    </citation>
    <scope>NUCLEOTIDE SEQUENCE [LARGE SCALE GENOMIC DNA]</scope>
    <source>
        <strain evidence="1 2">GMNB39</strain>
    </source>
</reference>
<accession>A0A433DL52</accession>
<dbReference type="EMBL" id="RBNI01000630">
    <property type="protein sequence ID" value="RUP51559.1"/>
    <property type="molecule type" value="Genomic_DNA"/>
</dbReference>
<gene>
    <name evidence="1" type="ORF">BC936DRAFT_147318</name>
</gene>
<dbReference type="AlphaFoldDB" id="A0A433DL52"/>
<comment type="caution">
    <text evidence="1">The sequence shown here is derived from an EMBL/GenBank/DDBJ whole genome shotgun (WGS) entry which is preliminary data.</text>
</comment>
<evidence type="ECO:0000313" key="2">
    <source>
        <dbReference type="Proteomes" id="UP000268093"/>
    </source>
</evidence>
<name>A0A433DL52_9FUNG</name>
<proteinExistence type="predicted"/>
<organism evidence="1 2">
    <name type="scientific">Jimgerdemannia flammicorona</name>
    <dbReference type="NCBI Taxonomy" id="994334"/>
    <lineage>
        <taxon>Eukaryota</taxon>
        <taxon>Fungi</taxon>
        <taxon>Fungi incertae sedis</taxon>
        <taxon>Mucoromycota</taxon>
        <taxon>Mucoromycotina</taxon>
        <taxon>Endogonomycetes</taxon>
        <taxon>Endogonales</taxon>
        <taxon>Endogonaceae</taxon>
        <taxon>Jimgerdemannia</taxon>
    </lineage>
</organism>
<sequence length="139" mass="15530">MANECGKFTGHGPPTYAVTCGLIEKCTTDTTLILALKRPPNPPPADEVNITNAIILATFAPHPGPAARPTRTTPHERRARAVFLRTPVRTKAYKSQLLLLQRRLTATRRRPRNREKMAVQELRQPERDGRGGLSRSRSE</sequence>
<keyword evidence="2" id="KW-1185">Reference proteome</keyword>
<dbReference type="Proteomes" id="UP000268093">
    <property type="component" value="Unassembled WGS sequence"/>
</dbReference>
<evidence type="ECO:0000313" key="1">
    <source>
        <dbReference type="EMBL" id="RUP51559.1"/>
    </source>
</evidence>